<dbReference type="Pfam" id="PF14529">
    <property type="entry name" value="Exo_endo_phos_2"/>
    <property type="match status" value="1"/>
</dbReference>
<reference evidence="4" key="1">
    <citation type="submission" date="2021-02" db="EMBL/GenBank/DDBJ databases">
        <authorList>
            <person name="Nowell W R."/>
        </authorList>
    </citation>
    <scope>NUCLEOTIDE SEQUENCE</scope>
</reference>
<dbReference type="EMBL" id="CAJOBQ010002998">
    <property type="protein sequence ID" value="CAF4588995.1"/>
    <property type="molecule type" value="Genomic_DNA"/>
</dbReference>
<dbReference type="SUPFAM" id="SSF56219">
    <property type="entry name" value="DNase I-like"/>
    <property type="match status" value="1"/>
</dbReference>
<dbReference type="InterPro" id="IPR005135">
    <property type="entry name" value="Endo/exonuclease/phosphatase"/>
</dbReference>
<organism evidence="4 5">
    <name type="scientific">Rotaria socialis</name>
    <dbReference type="NCBI Taxonomy" id="392032"/>
    <lineage>
        <taxon>Eukaryota</taxon>
        <taxon>Metazoa</taxon>
        <taxon>Spiralia</taxon>
        <taxon>Gnathifera</taxon>
        <taxon>Rotifera</taxon>
        <taxon>Eurotatoria</taxon>
        <taxon>Bdelloidea</taxon>
        <taxon>Philodinida</taxon>
        <taxon>Philodinidae</taxon>
        <taxon>Rotaria</taxon>
    </lineage>
</organism>
<dbReference type="InterPro" id="IPR000477">
    <property type="entry name" value="RT_dom"/>
</dbReference>
<dbReference type="PANTHER" id="PTHR33332">
    <property type="entry name" value="REVERSE TRANSCRIPTASE DOMAIN-CONTAINING PROTEIN"/>
    <property type="match status" value="1"/>
</dbReference>
<gene>
    <name evidence="4" type="ORF">TSG867_LOCUS27076</name>
</gene>
<feature type="region of interest" description="Disordered" evidence="1">
    <location>
        <begin position="192"/>
        <end position="224"/>
    </location>
</feature>
<evidence type="ECO:0000313" key="5">
    <source>
        <dbReference type="Proteomes" id="UP000663862"/>
    </source>
</evidence>
<name>A0A821BCV7_9BILA</name>
<dbReference type="Pfam" id="PF00078">
    <property type="entry name" value="RVT_1"/>
    <property type="match status" value="1"/>
</dbReference>
<dbReference type="Gene3D" id="3.60.10.10">
    <property type="entry name" value="Endonuclease/exonuclease/phosphatase"/>
    <property type="match status" value="1"/>
</dbReference>
<dbReference type="GO" id="GO:0003824">
    <property type="term" value="F:catalytic activity"/>
    <property type="evidence" value="ECO:0007669"/>
    <property type="project" value="InterPro"/>
</dbReference>
<dbReference type="InterPro" id="IPR036691">
    <property type="entry name" value="Endo/exonu/phosph_ase_sf"/>
</dbReference>
<evidence type="ECO:0000256" key="1">
    <source>
        <dbReference type="SAM" id="MobiDB-lite"/>
    </source>
</evidence>
<dbReference type="AlphaFoldDB" id="A0A821BCV7"/>
<sequence length="712" mass="82050">MKIGGLPAPISVNTEIHRNKLPPPLGQDHYAGHSACPEVQQIRRQIGQNQKIKGTQLLINQEQDQHLRYVFNKQTFPPLPSSPTQQQHHEEFQSRPYTYASVLQSRQQQQQQQHISYIKERLINQVTMIEKKVDNLKFTTSILETVIYETILPVIKVVHKCSFNNTRNTSALDELTKYSNDITYLLTKRDNNQLSKENANPSGSRVTQSSFNKSGQTTPMQQNDSLSTLSEWYSNTNKKEVVEKWLQERRKPDLGTTNMTILHYNIRYFHPNQCDLLDMISQHNPTVISLNKLGTIVSDKTIKQLLFSYNIFTSKGTNSHGGAVLAADKKLNAVPLNIHQLNCVAVQVIVKNQTYVLASIYSPPNEPVPLKTMSSLNRISKNVIIVGDLNVKHPNWGCTSMHHKGRLLVEWLENSDKYAIQNHGMKISLRSDTTIDLVLTTPTISLSHCGTLSYTELNNVLSTQQSGSIPHLSTLTRVNHLMEQLTQSLRHNSLSVVVYIDFLQAFDMLWHPGLILKLQHLHCPYAYLFWIVNYFQDRITTIDYQGHLSDQIVITRGAPQGSCFEPKVYIVNLFDLPQIFEYTRKVHLYVDDLALLYSPSIYLEYIKQTDEIQTRINNDMVKLEQYADNNHQPVNKNKMEFVVYHKLVQVPKIRIVYQGQCIQQQKTFKYLGFHLDSKLSFRDHDDQIHYDVRNHDDRLFQSSNDDNFTPKA</sequence>
<feature type="domain" description="Reverse transcriptase" evidence="2">
    <location>
        <begin position="455"/>
        <end position="675"/>
    </location>
</feature>
<evidence type="ECO:0008006" key="6">
    <source>
        <dbReference type="Google" id="ProtNLM"/>
    </source>
</evidence>
<feature type="domain" description="Endonuclease/exonuclease/phosphatase" evidence="3">
    <location>
        <begin position="356"/>
        <end position="449"/>
    </location>
</feature>
<comment type="caution">
    <text evidence="4">The sequence shown here is derived from an EMBL/GenBank/DDBJ whole genome shotgun (WGS) entry which is preliminary data.</text>
</comment>
<evidence type="ECO:0000259" key="2">
    <source>
        <dbReference type="Pfam" id="PF00078"/>
    </source>
</evidence>
<evidence type="ECO:0000259" key="3">
    <source>
        <dbReference type="Pfam" id="PF14529"/>
    </source>
</evidence>
<accession>A0A821BCV7</accession>
<protein>
    <recommendedName>
        <fullName evidence="6">Reverse transcriptase domain-containing protein</fullName>
    </recommendedName>
</protein>
<dbReference type="Proteomes" id="UP000663862">
    <property type="component" value="Unassembled WGS sequence"/>
</dbReference>
<evidence type="ECO:0000313" key="4">
    <source>
        <dbReference type="EMBL" id="CAF4588995.1"/>
    </source>
</evidence>
<proteinExistence type="predicted"/>